<proteinExistence type="predicted"/>
<name>A0A132PIA0_9MYCO</name>
<keyword evidence="2" id="KW-1185">Reference proteome</keyword>
<dbReference type="Proteomes" id="UP000070612">
    <property type="component" value="Unassembled WGS sequence"/>
</dbReference>
<gene>
    <name evidence="1" type="ORF">AFM11_22470</name>
</gene>
<evidence type="ECO:0000313" key="1">
    <source>
        <dbReference type="EMBL" id="KWX22041.1"/>
    </source>
</evidence>
<dbReference type="RefSeq" id="WP_067852735.1">
    <property type="nucleotide sequence ID" value="NZ_LGTW01000016.1"/>
</dbReference>
<dbReference type="AlphaFoldDB" id="A0A132PIA0"/>
<comment type="caution">
    <text evidence="1">The sequence shown here is derived from an EMBL/GenBank/DDBJ whole genome shotgun (WGS) entry which is preliminary data.</text>
</comment>
<organism evidence="1 2">
    <name type="scientific">Mycolicibacterium wolinskyi</name>
    <dbReference type="NCBI Taxonomy" id="59750"/>
    <lineage>
        <taxon>Bacteria</taxon>
        <taxon>Bacillati</taxon>
        <taxon>Actinomycetota</taxon>
        <taxon>Actinomycetes</taxon>
        <taxon>Mycobacteriales</taxon>
        <taxon>Mycobacteriaceae</taxon>
        <taxon>Mycolicibacterium</taxon>
    </lineage>
</organism>
<dbReference type="PATRIC" id="fig|59750.3.peg.1844"/>
<dbReference type="STRING" id="59750.AWC31_08740"/>
<accession>A0A132PIA0</accession>
<dbReference type="EMBL" id="LGTW01000016">
    <property type="protein sequence ID" value="KWX22041.1"/>
    <property type="molecule type" value="Genomic_DNA"/>
</dbReference>
<protein>
    <submittedName>
        <fullName evidence="1">Uncharacterized protein</fullName>
    </submittedName>
</protein>
<sequence length="361" mass="37782">MTLRIDSGLWCTGSLPDPPPLLAVLEVSGAVLSWTVDADPAEPPVIAFTDPVRADWLWRVIGEAGHVAVVDALRYRDSGEPFDLTGVAVQAGSVGAARRLAIGHWLRRWWPASARDGIAALDPAVLDAEIALLTVAAEDYFTDDTLDAEVAGLLQPHIPALNALDAQGDPRVIAMVDDCRELAAEIGVTWGADMADVRRRDDYALAAGAGRPSSRDAIAGGVATVNWSAVPPGVFDAADGTVEWSVVATTGTVNVVVHVAVSGPNRAGGIGAQVRCGDHRGAGVLDDAGRAVLPVFGSDGQALTETQAWNVDWSSADVRIGAAATESAETRDRVRAFARARLAAPRDDAYLAEILAAESDY</sequence>
<evidence type="ECO:0000313" key="2">
    <source>
        <dbReference type="Proteomes" id="UP000070612"/>
    </source>
</evidence>
<reference evidence="1 2" key="1">
    <citation type="submission" date="2015-07" db="EMBL/GenBank/DDBJ databases">
        <title>A draft genome sequence of Mycobacterium wolinskyi.</title>
        <authorList>
            <person name="de Man T.J."/>
            <person name="Perry K.A."/>
            <person name="Coulliette A.D."/>
            <person name="Jensen B."/>
            <person name="Toney N.C."/>
            <person name="Limbago B.M."/>
            <person name="Noble-Wang J."/>
        </authorList>
    </citation>
    <scope>NUCLEOTIDE SEQUENCE [LARGE SCALE GENOMIC DNA]</scope>
    <source>
        <strain evidence="1 2">CDC_01</strain>
    </source>
</reference>